<comment type="caution">
    <text evidence="7">The sequence shown here is derived from an EMBL/GenBank/DDBJ whole genome shotgun (WGS) entry which is preliminary data.</text>
</comment>
<keyword evidence="1 7" id="KW-0121">Carboxypeptidase</keyword>
<evidence type="ECO:0000256" key="2">
    <source>
        <dbReference type="ARBA" id="ARBA00022670"/>
    </source>
</evidence>
<proteinExistence type="predicted"/>
<dbReference type="Proteomes" id="UP000238949">
    <property type="component" value="Unassembled WGS sequence"/>
</dbReference>
<evidence type="ECO:0000256" key="5">
    <source>
        <dbReference type="ARBA" id="ARBA00023180"/>
    </source>
</evidence>
<dbReference type="EMBL" id="PVNP01000046">
    <property type="protein sequence ID" value="PRO74643.1"/>
    <property type="molecule type" value="Genomic_DNA"/>
</dbReference>
<feature type="signal peptide" evidence="6">
    <location>
        <begin position="1"/>
        <end position="21"/>
    </location>
</feature>
<evidence type="ECO:0000313" key="7">
    <source>
        <dbReference type="EMBL" id="PRO74643.1"/>
    </source>
</evidence>
<dbReference type="Pfam" id="PF00450">
    <property type="entry name" value="Peptidase_S10"/>
    <property type="match status" value="1"/>
</dbReference>
<dbReference type="GO" id="GO:0004185">
    <property type="term" value="F:serine-type carboxypeptidase activity"/>
    <property type="evidence" value="ECO:0007669"/>
    <property type="project" value="InterPro"/>
</dbReference>
<dbReference type="RefSeq" id="WP_105933655.1">
    <property type="nucleotide sequence ID" value="NZ_PVNP01000046.1"/>
</dbReference>
<dbReference type="InterPro" id="IPR001563">
    <property type="entry name" value="Peptidase_S10"/>
</dbReference>
<gene>
    <name evidence="7" type="ORF">C6Y40_05155</name>
</gene>
<keyword evidence="2" id="KW-0645">Protease</keyword>
<keyword evidence="8" id="KW-1185">Reference proteome</keyword>
<name>A0A2S9VDV5_9ALTE</name>
<evidence type="ECO:0000256" key="4">
    <source>
        <dbReference type="ARBA" id="ARBA00022801"/>
    </source>
</evidence>
<evidence type="ECO:0000256" key="3">
    <source>
        <dbReference type="ARBA" id="ARBA00022729"/>
    </source>
</evidence>
<dbReference type="InterPro" id="IPR029058">
    <property type="entry name" value="AB_hydrolase_fold"/>
</dbReference>
<organism evidence="7 8">
    <name type="scientific">Alteromonas alba</name>
    <dbReference type="NCBI Taxonomy" id="2079529"/>
    <lineage>
        <taxon>Bacteria</taxon>
        <taxon>Pseudomonadati</taxon>
        <taxon>Pseudomonadota</taxon>
        <taxon>Gammaproteobacteria</taxon>
        <taxon>Alteromonadales</taxon>
        <taxon>Alteromonadaceae</taxon>
        <taxon>Alteromonas/Salinimonas group</taxon>
        <taxon>Alteromonas</taxon>
    </lineage>
</organism>
<dbReference type="SUPFAM" id="SSF53474">
    <property type="entry name" value="alpha/beta-Hydrolases"/>
    <property type="match status" value="1"/>
</dbReference>
<accession>A0A2S9VDV5</accession>
<protein>
    <submittedName>
        <fullName evidence="7">Carboxypeptidase</fullName>
    </submittedName>
</protein>
<dbReference type="Gene3D" id="3.40.50.1820">
    <property type="entry name" value="alpha/beta hydrolase"/>
    <property type="match status" value="1"/>
</dbReference>
<dbReference type="GO" id="GO:0006508">
    <property type="term" value="P:proteolysis"/>
    <property type="evidence" value="ECO:0007669"/>
    <property type="project" value="UniProtKB-KW"/>
</dbReference>
<keyword evidence="3 6" id="KW-0732">Signal</keyword>
<dbReference type="PANTHER" id="PTHR11802:SF3">
    <property type="entry name" value="RETINOID-INDUCIBLE SERINE CARBOXYPEPTIDASE"/>
    <property type="match status" value="1"/>
</dbReference>
<reference evidence="8" key="1">
    <citation type="journal article" date="2020" name="Int. J. Syst. Evol. Microbiol.">
        <title>Alteromonas alba sp. nov., a marine bacterium isolated from the seawater of the West Pacific Ocean.</title>
        <authorList>
            <person name="Sun C."/>
            <person name="Wu Y.-H."/>
            <person name="Xamxidin M."/>
            <person name="Cheng H."/>
            <person name="Xu X.-W."/>
        </authorList>
    </citation>
    <scope>NUCLEOTIDE SEQUENCE [LARGE SCALE GENOMIC DNA]</scope>
    <source>
        <strain evidence="8">190</strain>
    </source>
</reference>
<keyword evidence="5" id="KW-0325">Glycoprotein</keyword>
<dbReference type="OrthoDB" id="9770107at2"/>
<feature type="chain" id="PRO_5015486159" evidence="6">
    <location>
        <begin position="22"/>
        <end position="503"/>
    </location>
</feature>
<dbReference type="PANTHER" id="PTHR11802">
    <property type="entry name" value="SERINE PROTEASE FAMILY S10 SERINE CARBOXYPEPTIDASE"/>
    <property type="match status" value="1"/>
</dbReference>
<evidence type="ECO:0000313" key="8">
    <source>
        <dbReference type="Proteomes" id="UP000238949"/>
    </source>
</evidence>
<evidence type="ECO:0000256" key="1">
    <source>
        <dbReference type="ARBA" id="ARBA00022645"/>
    </source>
</evidence>
<sequence length="503" mass="56022">MRFIIHRALLCLCLVSYFGFAQDEPEEKPPVPEAKTSVTSHSIKINGKKLSYTATAGTMMMKNAKQEPIALFGYTSYVKEDTSLRKRPILFAYNGGPGSASLWLHMGILGPKRAVVKDVEFANNGPYGYVVNEFTILDKADIVMIDPVGTGFSRPVGEGKGEDFWGTDQDIRSVSAFIKQYITENNRWQSPKFILGESYGGMRTAGVAQALTNEMISLNGIMLVSPFLQFVNGFDFGQTDLPHVLFLPTFAATGWYHDAIDNKPATLAEHLKAAEAFAIDEYAPALLKGVRLSADKKKALAEKLAALTGLEAQYWLDADLRVNHQVFTKEVLSESAQTVGRIDSRFKGNTLSVHSEAMSYDPMTTAIGPPLLAAFMDYYRTELKSEQEVDYKVFGDVFSSWDWGHVQPNVGFKMPFPDTLIDLSYAMIQNPKMKVLFQQGYYDLATPHFTTQYMIDHLKIPAALRSNISTAYYEAGHMMYVHEPSMAQFKADLATFIDASLPN</sequence>
<dbReference type="AlphaFoldDB" id="A0A2S9VDV5"/>
<evidence type="ECO:0000256" key="6">
    <source>
        <dbReference type="SAM" id="SignalP"/>
    </source>
</evidence>
<keyword evidence="4" id="KW-0378">Hydrolase</keyword>